<comment type="caution">
    <text evidence="2">The sequence shown here is derived from an EMBL/GenBank/DDBJ whole genome shotgun (WGS) entry which is preliminary data.</text>
</comment>
<protein>
    <submittedName>
        <fullName evidence="2">Uncharacterized protein</fullName>
    </submittedName>
</protein>
<dbReference type="AlphaFoldDB" id="A0A4S3K8F2"/>
<keyword evidence="1" id="KW-1133">Transmembrane helix</keyword>
<evidence type="ECO:0000313" key="2">
    <source>
        <dbReference type="EMBL" id="THD04535.1"/>
    </source>
</evidence>
<dbReference type="EMBL" id="MWIO01000074">
    <property type="protein sequence ID" value="THD04535.1"/>
    <property type="molecule type" value="Genomic_DNA"/>
</dbReference>
<feature type="transmembrane region" description="Helical" evidence="1">
    <location>
        <begin position="25"/>
        <end position="45"/>
    </location>
</feature>
<gene>
    <name evidence="2" type="ORF">B1991_17350</name>
</gene>
<feature type="transmembrane region" description="Helical" evidence="1">
    <location>
        <begin position="51"/>
        <end position="70"/>
    </location>
</feature>
<keyword evidence="1" id="KW-0812">Transmembrane</keyword>
<accession>A0A4S3K8F2</accession>
<sequence length="88" mass="9535">MERAQEMIEIEKPAKLEPLNGIPDIIWLLAWFNFIASILLVIFGLMSSSTYLAIIGAAGIVATPLLLAVADIVKSLRQIAVNTAQDQA</sequence>
<evidence type="ECO:0000256" key="1">
    <source>
        <dbReference type="SAM" id="Phobius"/>
    </source>
</evidence>
<keyword evidence="3" id="KW-1185">Reference proteome</keyword>
<proteinExistence type="predicted"/>
<name>A0A4S3K8F2_9GAMM</name>
<keyword evidence="1" id="KW-0472">Membrane</keyword>
<evidence type="ECO:0000313" key="3">
    <source>
        <dbReference type="Proteomes" id="UP000306317"/>
    </source>
</evidence>
<reference evidence="2 3" key="1">
    <citation type="submission" date="2017-02" db="EMBL/GenBank/DDBJ databases">
        <title>Whole genome sequencing of Rhodanobacter lindaniclasticus DSM 17932.</title>
        <authorList>
            <person name="Kumar S."/>
            <person name="Patil P."/>
            <person name="Patil P.B."/>
        </authorList>
    </citation>
    <scope>NUCLEOTIDE SEQUENCE [LARGE SCALE GENOMIC DNA]</scope>
    <source>
        <strain evidence="2 3">DSM 17932</strain>
    </source>
</reference>
<dbReference type="RefSeq" id="WP_136259954.1">
    <property type="nucleotide sequence ID" value="NZ_MWIO01000074.1"/>
</dbReference>
<dbReference type="Proteomes" id="UP000306317">
    <property type="component" value="Unassembled WGS sequence"/>
</dbReference>
<organism evidence="2 3">
    <name type="scientific">Rhodanobacter lindaniclasticus</name>
    <dbReference type="NCBI Taxonomy" id="75310"/>
    <lineage>
        <taxon>Bacteria</taxon>
        <taxon>Pseudomonadati</taxon>
        <taxon>Pseudomonadota</taxon>
        <taxon>Gammaproteobacteria</taxon>
        <taxon>Lysobacterales</taxon>
        <taxon>Rhodanobacteraceae</taxon>
        <taxon>Rhodanobacter</taxon>
    </lineage>
</organism>